<dbReference type="AlphaFoldDB" id="A0A7X0H5C1"/>
<dbReference type="GO" id="GO:0005524">
    <property type="term" value="F:ATP binding"/>
    <property type="evidence" value="ECO:0007669"/>
    <property type="project" value="UniProtKB-KW"/>
</dbReference>
<dbReference type="SUPFAM" id="SSF81923">
    <property type="entry name" value="Double Clp-N motif"/>
    <property type="match status" value="1"/>
</dbReference>
<dbReference type="Proteomes" id="UP000541810">
    <property type="component" value="Unassembled WGS sequence"/>
</dbReference>
<dbReference type="Gene3D" id="1.10.1780.10">
    <property type="entry name" value="Clp, N-terminal domain"/>
    <property type="match status" value="1"/>
</dbReference>
<gene>
    <name evidence="2" type="ORF">HNQ40_001143</name>
</gene>
<evidence type="ECO:0000259" key="1">
    <source>
        <dbReference type="Pfam" id="PF02861"/>
    </source>
</evidence>
<reference evidence="2 3" key="1">
    <citation type="submission" date="2020-08" db="EMBL/GenBank/DDBJ databases">
        <title>Genomic Encyclopedia of Type Strains, Phase IV (KMG-IV): sequencing the most valuable type-strain genomes for metagenomic binning, comparative biology and taxonomic classification.</title>
        <authorList>
            <person name="Goeker M."/>
        </authorList>
    </citation>
    <scope>NUCLEOTIDE SEQUENCE [LARGE SCALE GENOMIC DNA]</scope>
    <source>
        <strain evidence="2 3">DSM 103725</strain>
    </source>
</reference>
<keyword evidence="3" id="KW-1185">Reference proteome</keyword>
<feature type="domain" description="Clp R" evidence="1">
    <location>
        <begin position="10"/>
        <end position="71"/>
    </location>
</feature>
<accession>A0A7X0H5C1</accession>
<dbReference type="InterPro" id="IPR036628">
    <property type="entry name" value="Clp_N_dom_sf"/>
</dbReference>
<dbReference type="InterPro" id="IPR004176">
    <property type="entry name" value="Clp_R_N"/>
</dbReference>
<keyword evidence="2" id="KW-0067">ATP-binding</keyword>
<proteinExistence type="predicted"/>
<evidence type="ECO:0000313" key="2">
    <source>
        <dbReference type="EMBL" id="MBB6429337.1"/>
    </source>
</evidence>
<name>A0A7X0H5C1_9BACT</name>
<dbReference type="EMBL" id="JACHGY010000001">
    <property type="protein sequence ID" value="MBB6429337.1"/>
    <property type="molecule type" value="Genomic_DNA"/>
</dbReference>
<sequence>MSQKIASYDRFSDDLRDAMRIANRFAKAMRSREIETPHLLYALIKEPTGLAGHLLRCQGLSAKEIKRSVTRPDASQRQFTIFGKLPLSQNGWGYINDAIDHAIGERHDSVGTAGLLRVMILQAPQVIDILTNLNVPLSDFEKDVAKYLHRHMVENPGEPLYFDS</sequence>
<comment type="caution">
    <text evidence="2">The sequence shown here is derived from an EMBL/GenBank/DDBJ whole genome shotgun (WGS) entry which is preliminary data.</text>
</comment>
<evidence type="ECO:0000313" key="3">
    <source>
        <dbReference type="Proteomes" id="UP000541810"/>
    </source>
</evidence>
<organism evidence="2 3">
    <name type="scientific">Algisphaera agarilytica</name>
    <dbReference type="NCBI Taxonomy" id="1385975"/>
    <lineage>
        <taxon>Bacteria</taxon>
        <taxon>Pseudomonadati</taxon>
        <taxon>Planctomycetota</taxon>
        <taxon>Phycisphaerae</taxon>
        <taxon>Phycisphaerales</taxon>
        <taxon>Phycisphaeraceae</taxon>
        <taxon>Algisphaera</taxon>
    </lineage>
</organism>
<keyword evidence="2" id="KW-0547">Nucleotide-binding</keyword>
<dbReference type="RefSeq" id="WP_184676921.1">
    <property type="nucleotide sequence ID" value="NZ_JACHGY010000001.1"/>
</dbReference>
<dbReference type="GO" id="GO:0006508">
    <property type="term" value="P:proteolysis"/>
    <property type="evidence" value="ECO:0007669"/>
    <property type="project" value="UniProtKB-KW"/>
</dbReference>
<keyword evidence="2" id="KW-0645">Protease</keyword>
<protein>
    <submittedName>
        <fullName evidence="2">ATP-dependent Clp protease ATP-binding subunit ClpA</fullName>
    </submittedName>
</protein>
<dbReference type="GO" id="GO:0008233">
    <property type="term" value="F:peptidase activity"/>
    <property type="evidence" value="ECO:0007669"/>
    <property type="project" value="UniProtKB-KW"/>
</dbReference>
<keyword evidence="2" id="KW-0378">Hydrolase</keyword>
<dbReference type="Pfam" id="PF02861">
    <property type="entry name" value="Clp_N"/>
    <property type="match status" value="1"/>
</dbReference>